<evidence type="ECO:0000313" key="1">
    <source>
        <dbReference type="EMBL" id="VEI24474.1"/>
    </source>
</evidence>
<name>A0A7Z9A5R5_9MICC</name>
<reference evidence="1 2" key="1">
    <citation type="submission" date="2018-12" db="EMBL/GenBank/DDBJ databases">
        <authorList>
            <consortium name="Pathogen Informatics"/>
        </authorList>
    </citation>
    <scope>NUCLEOTIDE SEQUENCE [LARGE SCALE GENOMIC DNA]</scope>
    <source>
        <strain evidence="1 2">NCTC10207</strain>
    </source>
</reference>
<dbReference type="Pfam" id="PF08877">
    <property type="entry name" value="MepB-like"/>
    <property type="match status" value="1"/>
</dbReference>
<dbReference type="RefSeq" id="WP_232018561.1">
    <property type="nucleotide sequence ID" value="NZ_CAURSG010000010.1"/>
</dbReference>
<dbReference type="InterPro" id="IPR011235">
    <property type="entry name" value="MepB-like"/>
</dbReference>
<dbReference type="EMBL" id="LR134479">
    <property type="protein sequence ID" value="VEI24474.1"/>
    <property type="molecule type" value="Genomic_DNA"/>
</dbReference>
<protein>
    <submittedName>
        <fullName evidence="1">MepB protein</fullName>
    </submittedName>
</protein>
<organism evidence="1 2">
    <name type="scientific">Rothia aeria</name>
    <dbReference type="NCBI Taxonomy" id="172042"/>
    <lineage>
        <taxon>Bacteria</taxon>
        <taxon>Bacillati</taxon>
        <taxon>Actinomycetota</taxon>
        <taxon>Actinomycetes</taxon>
        <taxon>Micrococcales</taxon>
        <taxon>Micrococcaceae</taxon>
        <taxon>Rothia</taxon>
    </lineage>
</organism>
<accession>A0A7Z9A5R5</accession>
<dbReference type="AlphaFoldDB" id="A0A7Z9A5R5"/>
<proteinExistence type="predicted"/>
<dbReference type="Proteomes" id="UP000282386">
    <property type="component" value="Chromosome"/>
</dbReference>
<dbReference type="Gene3D" id="3.40.1350.140">
    <property type="entry name" value="MepB-like"/>
    <property type="match status" value="1"/>
</dbReference>
<dbReference type="InterPro" id="IPR038231">
    <property type="entry name" value="MepB-like_sf"/>
</dbReference>
<gene>
    <name evidence="1" type="ORF">NCTC10207_02099</name>
</gene>
<sequence>MAVSTSGTEISSINKKDFPKKGNKILKIIDILHEFYGDFDFIKEKWNEDYEGLLIKTKEEQKYKRCRLAKRTPKKEGYFTVFWKKDQNNNNVPYTNEDLGDELVIVVIDSYNSGLFIIPKEVAVNKRILSTRDSKGKMAMRFYPPWCTNLNKTAQSTQKWQLEYFRSYKIGN</sequence>
<evidence type="ECO:0000313" key="2">
    <source>
        <dbReference type="Proteomes" id="UP000282386"/>
    </source>
</evidence>